<dbReference type="EMBL" id="JACDUR010000001">
    <property type="protein sequence ID" value="MBA2889591.1"/>
    <property type="molecule type" value="Genomic_DNA"/>
</dbReference>
<keyword evidence="1" id="KW-0812">Transmembrane</keyword>
<comment type="caution">
    <text evidence="2">The sequence shown here is derived from an EMBL/GenBank/DDBJ whole genome shotgun (WGS) entry which is preliminary data.</text>
</comment>
<proteinExistence type="predicted"/>
<keyword evidence="1" id="KW-1133">Transmembrane helix</keyword>
<feature type="transmembrane region" description="Helical" evidence="1">
    <location>
        <begin position="80"/>
        <end position="101"/>
    </location>
</feature>
<evidence type="ECO:0000256" key="1">
    <source>
        <dbReference type="SAM" id="Phobius"/>
    </source>
</evidence>
<protein>
    <submittedName>
        <fullName evidence="2">Uncharacterized protein</fullName>
    </submittedName>
</protein>
<sequence>MRADLAAGARAGLVMGAVFGAPLALAAPGSRILLLVWLLIFPAGWVVARWCKVRDPAMTAICAPVGALAALQLAEVPVALRYGGAILLAVASYAVAAYVTGAPLWQRITAALLLVVVAVVPVVTDRAAEAVPAPMPLQVEFPPELLEPAGPVRLDDPHRSYVETYLRDCLMLDDEATERLIEDMRAVRIVPLTKEEQESVRDSMQATLELLEKDSP</sequence>
<keyword evidence="1" id="KW-0472">Membrane</keyword>
<evidence type="ECO:0000313" key="3">
    <source>
        <dbReference type="Proteomes" id="UP000530928"/>
    </source>
</evidence>
<feature type="transmembrane region" description="Helical" evidence="1">
    <location>
        <begin position="30"/>
        <end position="50"/>
    </location>
</feature>
<evidence type="ECO:0000313" key="2">
    <source>
        <dbReference type="EMBL" id="MBA2889591.1"/>
    </source>
</evidence>
<organism evidence="2 3">
    <name type="scientific">Nonomuraea soli</name>
    <dbReference type="NCBI Taxonomy" id="1032476"/>
    <lineage>
        <taxon>Bacteria</taxon>
        <taxon>Bacillati</taxon>
        <taxon>Actinomycetota</taxon>
        <taxon>Actinomycetes</taxon>
        <taxon>Streptosporangiales</taxon>
        <taxon>Streptosporangiaceae</taxon>
        <taxon>Nonomuraea</taxon>
    </lineage>
</organism>
<accession>A0A7W0CEE2</accession>
<reference evidence="2 3" key="1">
    <citation type="submission" date="2020-07" db="EMBL/GenBank/DDBJ databases">
        <title>Genomic Encyclopedia of Type Strains, Phase IV (KMG-IV): sequencing the most valuable type-strain genomes for metagenomic binning, comparative biology and taxonomic classification.</title>
        <authorList>
            <person name="Goeker M."/>
        </authorList>
    </citation>
    <scope>NUCLEOTIDE SEQUENCE [LARGE SCALE GENOMIC DNA]</scope>
    <source>
        <strain evidence="2 3">DSM 45533</strain>
    </source>
</reference>
<name>A0A7W0CEE2_9ACTN</name>
<keyword evidence="3" id="KW-1185">Reference proteome</keyword>
<dbReference type="RefSeq" id="WP_181608368.1">
    <property type="nucleotide sequence ID" value="NZ_BAABAM010000001.1"/>
</dbReference>
<gene>
    <name evidence="2" type="ORF">HNR30_000926</name>
</gene>
<dbReference type="Proteomes" id="UP000530928">
    <property type="component" value="Unassembled WGS sequence"/>
</dbReference>
<dbReference type="AlphaFoldDB" id="A0A7W0CEE2"/>
<feature type="transmembrane region" description="Helical" evidence="1">
    <location>
        <begin position="108"/>
        <end position="124"/>
    </location>
</feature>